<evidence type="ECO:0000313" key="1">
    <source>
        <dbReference type="EMBL" id="KAG6943105.1"/>
    </source>
</evidence>
<sequence>MEVLTDEVDVHCVDSSVKNRCGSCSKSRNEETVYLLAILHGGKACCVLLHLSE</sequence>
<dbReference type="Proteomes" id="UP000688947">
    <property type="component" value="Unassembled WGS sequence"/>
</dbReference>
<organism evidence="1 2">
    <name type="scientific">Phytophthora cactorum</name>
    <dbReference type="NCBI Taxonomy" id="29920"/>
    <lineage>
        <taxon>Eukaryota</taxon>
        <taxon>Sar</taxon>
        <taxon>Stramenopiles</taxon>
        <taxon>Oomycota</taxon>
        <taxon>Peronosporomycetes</taxon>
        <taxon>Peronosporales</taxon>
        <taxon>Peronosporaceae</taxon>
        <taxon>Phytophthora</taxon>
    </lineage>
</organism>
<protein>
    <submittedName>
        <fullName evidence="1">Uncharacterized protein</fullName>
    </submittedName>
</protein>
<reference evidence="1" key="1">
    <citation type="submission" date="2021-01" db="EMBL/GenBank/DDBJ databases">
        <title>Phytophthora aleatoria, a newly-described species from Pinus radiata is distinct from Phytophthora cactorum isolates based on comparative genomics.</title>
        <authorList>
            <person name="Mcdougal R."/>
            <person name="Panda P."/>
            <person name="Williams N."/>
            <person name="Studholme D.J."/>
        </authorList>
    </citation>
    <scope>NUCLEOTIDE SEQUENCE</scope>
    <source>
        <strain evidence="1">NZFS 3830</strain>
    </source>
</reference>
<proteinExistence type="predicted"/>
<name>A0A8T1TM70_9STRA</name>
<evidence type="ECO:0000313" key="2">
    <source>
        <dbReference type="Proteomes" id="UP000688947"/>
    </source>
</evidence>
<dbReference type="AlphaFoldDB" id="A0A8T1TM70"/>
<gene>
    <name evidence="1" type="ORF">JG687_00018653</name>
</gene>
<dbReference type="EMBL" id="JAENGZ010002677">
    <property type="protein sequence ID" value="KAG6943105.1"/>
    <property type="molecule type" value="Genomic_DNA"/>
</dbReference>
<comment type="caution">
    <text evidence="1">The sequence shown here is derived from an EMBL/GenBank/DDBJ whole genome shotgun (WGS) entry which is preliminary data.</text>
</comment>
<accession>A0A8T1TM70</accession>